<keyword evidence="1" id="KW-0808">Transferase</keyword>
<protein>
    <submittedName>
        <fullName evidence="2">Cytoplasmic tRNA 2-thiolation protein 1</fullName>
    </submittedName>
</protein>
<dbReference type="InterPro" id="IPR014729">
    <property type="entry name" value="Rossmann-like_a/b/a_fold"/>
</dbReference>
<evidence type="ECO:0000313" key="3">
    <source>
        <dbReference type="Proteomes" id="UP001412067"/>
    </source>
</evidence>
<evidence type="ECO:0000313" key="2">
    <source>
        <dbReference type="EMBL" id="KAK8937587.1"/>
    </source>
</evidence>
<name>A0ABR2LBT9_9ASPA</name>
<dbReference type="Proteomes" id="UP001412067">
    <property type="component" value="Unassembled WGS sequence"/>
</dbReference>
<dbReference type="Gene3D" id="3.40.50.620">
    <property type="entry name" value="HUPs"/>
    <property type="match status" value="1"/>
</dbReference>
<organism evidence="2 3">
    <name type="scientific">Platanthera guangdongensis</name>
    <dbReference type="NCBI Taxonomy" id="2320717"/>
    <lineage>
        <taxon>Eukaryota</taxon>
        <taxon>Viridiplantae</taxon>
        <taxon>Streptophyta</taxon>
        <taxon>Embryophyta</taxon>
        <taxon>Tracheophyta</taxon>
        <taxon>Spermatophyta</taxon>
        <taxon>Magnoliopsida</taxon>
        <taxon>Liliopsida</taxon>
        <taxon>Asparagales</taxon>
        <taxon>Orchidaceae</taxon>
        <taxon>Orchidoideae</taxon>
        <taxon>Orchideae</taxon>
        <taxon>Orchidinae</taxon>
        <taxon>Platanthera</taxon>
    </lineage>
</organism>
<dbReference type="PANTHER" id="PTHR11807">
    <property type="entry name" value="ATPASES OF THE PP SUPERFAMILY-RELATED"/>
    <property type="match status" value="1"/>
</dbReference>
<reference evidence="2 3" key="1">
    <citation type="journal article" date="2022" name="Nat. Plants">
        <title>Genomes of leafy and leafless Platanthera orchids illuminate the evolution of mycoheterotrophy.</title>
        <authorList>
            <person name="Li M.H."/>
            <person name="Liu K.W."/>
            <person name="Li Z."/>
            <person name="Lu H.C."/>
            <person name="Ye Q.L."/>
            <person name="Zhang D."/>
            <person name="Wang J.Y."/>
            <person name="Li Y.F."/>
            <person name="Zhong Z.M."/>
            <person name="Liu X."/>
            <person name="Yu X."/>
            <person name="Liu D.K."/>
            <person name="Tu X.D."/>
            <person name="Liu B."/>
            <person name="Hao Y."/>
            <person name="Liao X.Y."/>
            <person name="Jiang Y.T."/>
            <person name="Sun W.H."/>
            <person name="Chen J."/>
            <person name="Chen Y.Q."/>
            <person name="Ai Y."/>
            <person name="Zhai J.W."/>
            <person name="Wu S.S."/>
            <person name="Zhou Z."/>
            <person name="Hsiao Y.Y."/>
            <person name="Wu W.L."/>
            <person name="Chen Y.Y."/>
            <person name="Lin Y.F."/>
            <person name="Hsu J.L."/>
            <person name="Li C.Y."/>
            <person name="Wang Z.W."/>
            <person name="Zhao X."/>
            <person name="Zhong W.Y."/>
            <person name="Ma X.K."/>
            <person name="Ma L."/>
            <person name="Huang J."/>
            <person name="Chen G.Z."/>
            <person name="Huang M.Z."/>
            <person name="Huang L."/>
            <person name="Peng D.H."/>
            <person name="Luo Y.B."/>
            <person name="Zou S.Q."/>
            <person name="Chen S.P."/>
            <person name="Lan S."/>
            <person name="Tsai W.C."/>
            <person name="Van de Peer Y."/>
            <person name="Liu Z.J."/>
        </authorList>
    </citation>
    <scope>NUCLEOTIDE SEQUENCE [LARGE SCALE GENOMIC DNA]</scope>
    <source>
        <strain evidence="2">Lor288</strain>
    </source>
</reference>
<dbReference type="EMBL" id="JBBWWR010000021">
    <property type="protein sequence ID" value="KAK8937587.1"/>
    <property type="molecule type" value="Genomic_DNA"/>
</dbReference>
<accession>A0ABR2LBT9</accession>
<gene>
    <name evidence="2" type="primary">NCS6</name>
    <name evidence="2" type="ORF">KSP40_PGU002524</name>
</gene>
<proteinExistence type="predicted"/>
<sequence>MGSKRRRRRWLAGVGTGVRETGEAEIGRCVRAACIYSPNAYRGFAREFIKDLERIRPQAILDIIRSGENFRISTTTRMPEQGICTRCGYISSQGLDSSWVGFESLKIAVQGLLQQGEVELGNYPGAQRKQAAEDRFVFVQREAKAEEPSTGVGDIGFHEGREASICVAEAGMSRGADGLEKSSADGL</sequence>
<evidence type="ECO:0000256" key="1">
    <source>
        <dbReference type="ARBA" id="ARBA00022679"/>
    </source>
</evidence>
<keyword evidence="3" id="KW-1185">Reference proteome</keyword>
<dbReference type="PANTHER" id="PTHR11807:SF12">
    <property type="entry name" value="CYTOPLASMIC TRNA 2-THIOLATION PROTEIN 1"/>
    <property type="match status" value="1"/>
</dbReference>
<comment type="caution">
    <text evidence="2">The sequence shown here is derived from an EMBL/GenBank/DDBJ whole genome shotgun (WGS) entry which is preliminary data.</text>
</comment>